<name>A0A2R6QD38_ACTCC</name>
<dbReference type="InterPro" id="IPR029058">
    <property type="entry name" value="AB_hydrolase_fold"/>
</dbReference>
<dbReference type="OrthoDB" id="77878at2759"/>
<dbReference type="InParanoid" id="A0A2R6QD38"/>
<dbReference type="InterPro" id="IPR008547">
    <property type="entry name" value="DUF829_TMEM53"/>
</dbReference>
<dbReference type="SUPFAM" id="SSF53474">
    <property type="entry name" value="alpha/beta-Hydrolases"/>
    <property type="match status" value="1"/>
</dbReference>
<keyword evidence="2" id="KW-1185">Reference proteome</keyword>
<protein>
    <submittedName>
        <fullName evidence="1">Transmembrane protein</fullName>
    </submittedName>
</protein>
<dbReference type="EMBL" id="NKQK01000017">
    <property type="protein sequence ID" value="PSS06056.1"/>
    <property type="molecule type" value="Genomic_DNA"/>
</dbReference>
<dbReference type="PANTHER" id="PTHR12265:SF11">
    <property type="entry name" value="ALPHA_BETA-HYDROLASES SUPERFAMILY PROTEIN"/>
    <property type="match status" value="1"/>
</dbReference>
<comment type="caution">
    <text evidence="1">The sequence shown here is derived from an EMBL/GenBank/DDBJ whole genome shotgun (WGS) entry which is preliminary data.</text>
</comment>
<keyword evidence="1" id="KW-0812">Transmembrane</keyword>
<dbReference type="FunCoup" id="A0A2R6QD38">
    <property type="interactions" value="2681"/>
</dbReference>
<reference evidence="2" key="2">
    <citation type="journal article" date="2018" name="BMC Genomics">
        <title>A manually annotated Actinidia chinensis var. chinensis (kiwifruit) genome highlights the challenges associated with draft genomes and gene prediction in plants.</title>
        <authorList>
            <person name="Pilkington S.M."/>
            <person name="Crowhurst R."/>
            <person name="Hilario E."/>
            <person name="Nardozza S."/>
            <person name="Fraser L."/>
            <person name="Peng Y."/>
            <person name="Gunaseelan K."/>
            <person name="Simpson R."/>
            <person name="Tahir J."/>
            <person name="Deroles S.C."/>
            <person name="Templeton K."/>
            <person name="Luo Z."/>
            <person name="Davy M."/>
            <person name="Cheng C."/>
            <person name="McNeilage M."/>
            <person name="Scaglione D."/>
            <person name="Liu Y."/>
            <person name="Zhang Q."/>
            <person name="Datson P."/>
            <person name="De Silva N."/>
            <person name="Gardiner S.E."/>
            <person name="Bassett H."/>
            <person name="Chagne D."/>
            <person name="McCallum J."/>
            <person name="Dzierzon H."/>
            <person name="Deng C."/>
            <person name="Wang Y.Y."/>
            <person name="Barron L."/>
            <person name="Manako K."/>
            <person name="Bowen J."/>
            <person name="Foster T.M."/>
            <person name="Erridge Z.A."/>
            <person name="Tiffin H."/>
            <person name="Waite C.N."/>
            <person name="Davies K.M."/>
            <person name="Grierson E.P."/>
            <person name="Laing W.A."/>
            <person name="Kirk R."/>
            <person name="Chen X."/>
            <person name="Wood M."/>
            <person name="Montefiori M."/>
            <person name="Brummell D.A."/>
            <person name="Schwinn K.E."/>
            <person name="Catanach A."/>
            <person name="Fullerton C."/>
            <person name="Li D."/>
            <person name="Meiyalaghan S."/>
            <person name="Nieuwenhuizen N."/>
            <person name="Read N."/>
            <person name="Prakash R."/>
            <person name="Hunter D."/>
            <person name="Zhang H."/>
            <person name="McKenzie M."/>
            <person name="Knabel M."/>
            <person name="Harris A."/>
            <person name="Allan A.C."/>
            <person name="Gleave A."/>
            <person name="Chen A."/>
            <person name="Janssen B.J."/>
            <person name="Plunkett B."/>
            <person name="Ampomah-Dwamena C."/>
            <person name="Voogd C."/>
            <person name="Leif D."/>
            <person name="Lafferty D."/>
            <person name="Souleyre E.J.F."/>
            <person name="Varkonyi-Gasic E."/>
            <person name="Gambi F."/>
            <person name="Hanley J."/>
            <person name="Yao J.L."/>
            <person name="Cheung J."/>
            <person name="David K.M."/>
            <person name="Warren B."/>
            <person name="Marsh K."/>
            <person name="Snowden K.C."/>
            <person name="Lin-Wang K."/>
            <person name="Brian L."/>
            <person name="Martinez-Sanchez M."/>
            <person name="Wang M."/>
            <person name="Ileperuma N."/>
            <person name="Macnee N."/>
            <person name="Campin R."/>
            <person name="McAtee P."/>
            <person name="Drummond R.S.M."/>
            <person name="Espley R.V."/>
            <person name="Ireland H.S."/>
            <person name="Wu R."/>
            <person name="Atkinson R.G."/>
            <person name="Karunairetnam S."/>
            <person name="Bulley S."/>
            <person name="Chunkath S."/>
            <person name="Hanley Z."/>
            <person name="Storey R."/>
            <person name="Thrimawithana A.H."/>
            <person name="Thomson S."/>
            <person name="David C."/>
            <person name="Testolin R."/>
            <person name="Huang H."/>
            <person name="Hellens R.P."/>
            <person name="Schaffer R.J."/>
        </authorList>
    </citation>
    <scope>NUCLEOTIDE SEQUENCE [LARGE SCALE GENOMIC DNA]</scope>
    <source>
        <strain evidence="2">cv. Red5</strain>
    </source>
</reference>
<reference evidence="1 2" key="1">
    <citation type="submission" date="2017-07" db="EMBL/GenBank/DDBJ databases">
        <title>An improved, manually edited Actinidia chinensis var. chinensis (kiwifruit) genome highlights the challenges associated with draft genomes and gene prediction in plants.</title>
        <authorList>
            <person name="Pilkington S."/>
            <person name="Crowhurst R."/>
            <person name="Hilario E."/>
            <person name="Nardozza S."/>
            <person name="Fraser L."/>
            <person name="Peng Y."/>
            <person name="Gunaseelan K."/>
            <person name="Simpson R."/>
            <person name="Tahir J."/>
            <person name="Deroles S."/>
            <person name="Templeton K."/>
            <person name="Luo Z."/>
            <person name="Davy M."/>
            <person name="Cheng C."/>
            <person name="Mcneilage M."/>
            <person name="Scaglione D."/>
            <person name="Liu Y."/>
            <person name="Zhang Q."/>
            <person name="Datson P."/>
            <person name="De Silva N."/>
            <person name="Gardiner S."/>
            <person name="Bassett H."/>
            <person name="Chagne D."/>
            <person name="Mccallum J."/>
            <person name="Dzierzon H."/>
            <person name="Deng C."/>
            <person name="Wang Y.-Y."/>
            <person name="Barron N."/>
            <person name="Manako K."/>
            <person name="Bowen J."/>
            <person name="Foster T."/>
            <person name="Erridge Z."/>
            <person name="Tiffin H."/>
            <person name="Waite C."/>
            <person name="Davies K."/>
            <person name="Grierson E."/>
            <person name="Laing W."/>
            <person name="Kirk R."/>
            <person name="Chen X."/>
            <person name="Wood M."/>
            <person name="Montefiori M."/>
            <person name="Brummell D."/>
            <person name="Schwinn K."/>
            <person name="Catanach A."/>
            <person name="Fullerton C."/>
            <person name="Li D."/>
            <person name="Meiyalaghan S."/>
            <person name="Nieuwenhuizen N."/>
            <person name="Read N."/>
            <person name="Prakash R."/>
            <person name="Hunter D."/>
            <person name="Zhang H."/>
            <person name="Mckenzie M."/>
            <person name="Knabel M."/>
            <person name="Harris A."/>
            <person name="Allan A."/>
            <person name="Chen A."/>
            <person name="Janssen B."/>
            <person name="Plunkett B."/>
            <person name="Dwamena C."/>
            <person name="Voogd C."/>
            <person name="Leif D."/>
            <person name="Lafferty D."/>
            <person name="Souleyre E."/>
            <person name="Varkonyi-Gasic E."/>
            <person name="Gambi F."/>
            <person name="Hanley J."/>
            <person name="Yao J.-L."/>
            <person name="Cheung J."/>
            <person name="David K."/>
            <person name="Warren B."/>
            <person name="Marsh K."/>
            <person name="Snowden K."/>
            <person name="Lin-Wang K."/>
            <person name="Brian L."/>
            <person name="Martinez-Sanchez M."/>
            <person name="Wang M."/>
            <person name="Ileperuma N."/>
            <person name="Macnee N."/>
            <person name="Campin R."/>
            <person name="Mcatee P."/>
            <person name="Drummond R."/>
            <person name="Espley R."/>
            <person name="Ireland H."/>
            <person name="Wu R."/>
            <person name="Atkinson R."/>
            <person name="Karunairetnam S."/>
            <person name="Bulley S."/>
            <person name="Chunkath S."/>
            <person name="Hanley Z."/>
            <person name="Storey R."/>
            <person name="Thrimawithana A."/>
            <person name="Thomson S."/>
            <person name="David C."/>
            <person name="Testolin R."/>
        </authorList>
    </citation>
    <scope>NUCLEOTIDE SEQUENCE [LARGE SCALE GENOMIC DNA]</scope>
    <source>
        <strain evidence="2">cv. Red5</strain>
        <tissue evidence="1">Young leaf</tissue>
    </source>
</reference>
<dbReference type="Proteomes" id="UP000241394">
    <property type="component" value="Chromosome LG17"/>
</dbReference>
<accession>A0A2R6QD38</accession>
<dbReference type="Pfam" id="PF05705">
    <property type="entry name" value="DUF829"/>
    <property type="match status" value="1"/>
</dbReference>
<dbReference type="PANTHER" id="PTHR12265">
    <property type="entry name" value="TRANSMEMBRANE PROTEIN 53"/>
    <property type="match status" value="1"/>
</dbReference>
<evidence type="ECO:0000313" key="2">
    <source>
        <dbReference type="Proteomes" id="UP000241394"/>
    </source>
</evidence>
<organism evidence="1 2">
    <name type="scientific">Actinidia chinensis var. chinensis</name>
    <name type="common">Chinese soft-hair kiwi</name>
    <dbReference type="NCBI Taxonomy" id="1590841"/>
    <lineage>
        <taxon>Eukaryota</taxon>
        <taxon>Viridiplantae</taxon>
        <taxon>Streptophyta</taxon>
        <taxon>Embryophyta</taxon>
        <taxon>Tracheophyta</taxon>
        <taxon>Spermatophyta</taxon>
        <taxon>Magnoliopsida</taxon>
        <taxon>eudicotyledons</taxon>
        <taxon>Gunneridae</taxon>
        <taxon>Pentapetalae</taxon>
        <taxon>asterids</taxon>
        <taxon>Ericales</taxon>
        <taxon>Actinidiaceae</taxon>
        <taxon>Actinidia</taxon>
    </lineage>
</organism>
<dbReference type="AlphaFoldDB" id="A0A2R6QD38"/>
<keyword evidence="1" id="KW-0472">Membrane</keyword>
<evidence type="ECO:0000313" key="1">
    <source>
        <dbReference type="EMBL" id="PSS06056.1"/>
    </source>
</evidence>
<sequence length="399" mass="45005">MEASVRILNSSAFNRHFSASLLLKPHPHLKLPHILPNPPRRPRIAIATNPNNSLTRFHSSFPHPISNPLGFSQFISTLHASNSSLSTNNFDPFVSDSNDKFFEWNFALKEENVGVVGDNGPVVTVVLLGWLGANPKHLRRYVELYNSRGIHAVTFVASVKDVLWFDLGRKLQQRISALAHDLGSWLGESERDGRERLLIFHTFSNTGWLAYGAILDNLQGRQDVLMKIKGCVVDSGGDPEINPKVWAAGFTAALLKKRSYSAYPPSEAREGLESETSLSKMQQTEPLLIETILLVAFEKLFFFVLNLPDIKQRLTKVISTLSRNQPLCPQLYLYSTADKVIPSESVESFVEKQRREGRKVWCFNFGSSPHVDHYRTFPDIYLSQLQNFLKECLATAIKT</sequence>
<gene>
    <name evidence="1" type="ORF">CEY00_Acc19356</name>
</gene>
<dbReference type="OMA" id="VECLFWR"/>
<proteinExistence type="predicted"/>
<dbReference type="Gramene" id="PSS06056">
    <property type="protein sequence ID" value="PSS06056"/>
    <property type="gene ID" value="CEY00_Acc19356"/>
</dbReference>